<dbReference type="PROSITE" id="PS51257">
    <property type="entry name" value="PROKAR_LIPOPROTEIN"/>
    <property type="match status" value="1"/>
</dbReference>
<dbReference type="PANTHER" id="PTHR46847:SF1">
    <property type="entry name" value="D-ALLOSE-BINDING PERIPLASMIC PROTEIN-RELATED"/>
    <property type="match status" value="1"/>
</dbReference>
<dbReference type="EMBL" id="CP060635">
    <property type="protein sequence ID" value="QNM08145.1"/>
    <property type="molecule type" value="Genomic_DNA"/>
</dbReference>
<evidence type="ECO:0000259" key="6">
    <source>
        <dbReference type="Pfam" id="PF13407"/>
    </source>
</evidence>
<dbReference type="SUPFAM" id="SSF53822">
    <property type="entry name" value="Periplasmic binding protein-like I"/>
    <property type="match status" value="1"/>
</dbReference>
<comment type="similarity">
    <text evidence="2">Belongs to the bacterial solute-binding protein 2 family.</text>
</comment>
<sequence>MKKGFLKKTVGIALSFMMVGGLLAGCGGSNGSSSASAGSSAGSSSSQAAGSASSSSSAASSSSEKSGEKYKIALSNSYMGNDWRQLMIKTTQVVAEKEPYADKVELDVVTCENTAEAQAASIDALVEQGYDAIILNAASPTALIPSIQRAQEAGIVIVTFDNVVEADGVYRVSTDLAGLSTAWAEWLAKMCGDGSNVIVDTGIAGSTSGNVMYEAAMKVFDEHKMNVVSEFASEYADGVGQEQIASVLAANDNVDGVYSLCYANTVYNAFTDAGRELVPTTSFNSNIGQATAFDNKMDVLIGQNTPGLGAEAMKVAVDVLDGKEVSQETFVTAGLFTNDTSVDFGYKTTAIEEGKTFFRDLPDAFDYPAVPADFDPQVSAEEVSNYKQ</sequence>
<organism evidence="7 8">
    <name type="scientific">Wansuia hejianensis</name>
    <dbReference type="NCBI Taxonomy" id="2763667"/>
    <lineage>
        <taxon>Bacteria</taxon>
        <taxon>Bacillati</taxon>
        <taxon>Bacillota</taxon>
        <taxon>Clostridia</taxon>
        <taxon>Lachnospirales</taxon>
        <taxon>Lachnospiraceae</taxon>
        <taxon>Wansuia</taxon>
    </lineage>
</organism>
<protein>
    <submittedName>
        <fullName evidence="7">Substrate-binding domain-containing protein</fullName>
    </submittedName>
</protein>
<evidence type="ECO:0000256" key="5">
    <source>
        <dbReference type="SAM" id="SignalP"/>
    </source>
</evidence>
<dbReference type="AlphaFoldDB" id="A0A7G9GBG3"/>
<feature type="signal peptide" evidence="5">
    <location>
        <begin position="1"/>
        <end position="24"/>
    </location>
</feature>
<gene>
    <name evidence="7" type="ORF">H9Q79_14825</name>
</gene>
<feature type="compositionally biased region" description="Low complexity" evidence="4">
    <location>
        <begin position="31"/>
        <end position="62"/>
    </location>
</feature>
<name>A0A7G9GBG3_9FIRM</name>
<dbReference type="RefSeq" id="WP_118646405.1">
    <property type="nucleotide sequence ID" value="NZ_CP060635.1"/>
</dbReference>
<dbReference type="InterPro" id="IPR025997">
    <property type="entry name" value="SBP_2_dom"/>
</dbReference>
<evidence type="ECO:0000256" key="3">
    <source>
        <dbReference type="ARBA" id="ARBA00022729"/>
    </source>
</evidence>
<accession>A0A7G9GBG3</accession>
<dbReference type="Proteomes" id="UP000515860">
    <property type="component" value="Chromosome"/>
</dbReference>
<dbReference type="PANTHER" id="PTHR46847">
    <property type="entry name" value="D-ALLOSE-BINDING PERIPLASMIC PROTEIN-RELATED"/>
    <property type="match status" value="1"/>
</dbReference>
<comment type="subcellular location">
    <subcellularLocation>
        <location evidence="1">Cell envelope</location>
    </subcellularLocation>
</comment>
<dbReference type="KEGG" id="whj:H9Q79_14825"/>
<keyword evidence="8" id="KW-1185">Reference proteome</keyword>
<dbReference type="Gene3D" id="3.40.50.2300">
    <property type="match status" value="2"/>
</dbReference>
<evidence type="ECO:0000313" key="8">
    <source>
        <dbReference type="Proteomes" id="UP000515860"/>
    </source>
</evidence>
<reference evidence="7 8" key="1">
    <citation type="submission" date="2020-08" db="EMBL/GenBank/DDBJ databases">
        <authorList>
            <person name="Liu C."/>
            <person name="Sun Q."/>
        </authorList>
    </citation>
    <scope>NUCLEOTIDE SEQUENCE [LARGE SCALE GENOMIC DNA]</scope>
    <source>
        <strain evidence="7 8">NSJ-29</strain>
    </source>
</reference>
<feature type="domain" description="Periplasmic binding protein" evidence="6">
    <location>
        <begin position="72"/>
        <end position="324"/>
    </location>
</feature>
<proteinExistence type="inferred from homology"/>
<dbReference type="GO" id="GO:0030246">
    <property type="term" value="F:carbohydrate binding"/>
    <property type="evidence" value="ECO:0007669"/>
    <property type="project" value="UniProtKB-ARBA"/>
</dbReference>
<keyword evidence="3 5" id="KW-0732">Signal</keyword>
<dbReference type="InterPro" id="IPR028082">
    <property type="entry name" value="Peripla_BP_I"/>
</dbReference>
<evidence type="ECO:0000256" key="1">
    <source>
        <dbReference type="ARBA" id="ARBA00004196"/>
    </source>
</evidence>
<feature type="chain" id="PRO_5039540385" evidence="5">
    <location>
        <begin position="25"/>
        <end position="388"/>
    </location>
</feature>
<evidence type="ECO:0000256" key="4">
    <source>
        <dbReference type="SAM" id="MobiDB-lite"/>
    </source>
</evidence>
<evidence type="ECO:0000256" key="2">
    <source>
        <dbReference type="ARBA" id="ARBA00007639"/>
    </source>
</evidence>
<dbReference type="GO" id="GO:0030313">
    <property type="term" value="C:cell envelope"/>
    <property type="evidence" value="ECO:0007669"/>
    <property type="project" value="UniProtKB-SubCell"/>
</dbReference>
<feature type="region of interest" description="Disordered" evidence="4">
    <location>
        <begin position="29"/>
        <end position="62"/>
    </location>
</feature>
<dbReference type="Pfam" id="PF13407">
    <property type="entry name" value="Peripla_BP_4"/>
    <property type="match status" value="1"/>
</dbReference>
<evidence type="ECO:0000313" key="7">
    <source>
        <dbReference type="EMBL" id="QNM08145.1"/>
    </source>
</evidence>